<dbReference type="EMBL" id="JAOQNN010000001">
    <property type="protein sequence ID" value="MCW2281420.1"/>
    <property type="molecule type" value="Genomic_DNA"/>
</dbReference>
<dbReference type="AlphaFoldDB" id="A0AAW5TX44"/>
<dbReference type="RefSeq" id="WP_264653973.1">
    <property type="nucleotide sequence ID" value="NZ_JAOQNN010000001.1"/>
</dbReference>
<reference evidence="4" key="1">
    <citation type="submission" date="2023-08" db="EMBL/GenBank/DDBJ databases">
        <title>Genomic analyses of the natural microbiome of Caenorhabditis elegans.</title>
        <authorList>
            <person name="Samuel B."/>
        </authorList>
    </citation>
    <scope>NUCLEOTIDE SEQUENCE</scope>
    <source>
        <strain evidence="4">BIGb0220</strain>
    </source>
</reference>
<feature type="region of interest" description="Disordered" evidence="1">
    <location>
        <begin position="149"/>
        <end position="169"/>
    </location>
</feature>
<comment type="caution">
    <text evidence="4">The sequence shown here is derived from an EMBL/GenBank/DDBJ whole genome shotgun (WGS) entry which is preliminary data.</text>
</comment>
<dbReference type="Proteomes" id="UP001207687">
    <property type="component" value="Unassembled WGS sequence"/>
</dbReference>
<accession>A0AAW5TX44</accession>
<dbReference type="EMBL" id="JAOQNN010000002">
    <property type="protein sequence ID" value="MCW2281440.1"/>
    <property type="molecule type" value="Genomic_DNA"/>
</dbReference>
<protein>
    <recommendedName>
        <fullName evidence="6">Capsid protein</fullName>
    </recommendedName>
</protein>
<evidence type="ECO:0000256" key="1">
    <source>
        <dbReference type="SAM" id="MobiDB-lite"/>
    </source>
</evidence>
<proteinExistence type="predicted"/>
<evidence type="ECO:0008006" key="6">
    <source>
        <dbReference type="Google" id="ProtNLM"/>
    </source>
</evidence>
<dbReference type="NCBIfam" id="NF047353">
    <property type="entry name" value="tube_lmo2291"/>
    <property type="match status" value="1"/>
</dbReference>
<sequence>MSKQEFLLNFKNKLEIDVAGNTSMDDIANADWAVLAAGISTITPASSETSDNTPYYDGEGFSDTEVTGKHITFALSGHRLMGDKAQDYVAARFLDIGDKLRTLCRWTDAEGNTVTSVATLTAIVPFGGAANVKQTFSFTLALNGKPKYEAAQTTGGTSGQANKAAKADK</sequence>
<organism evidence="4 5">
    <name type="scientific">Lactococcus lactis</name>
    <dbReference type="NCBI Taxonomy" id="1358"/>
    <lineage>
        <taxon>Bacteria</taxon>
        <taxon>Bacillati</taxon>
        <taxon>Bacillota</taxon>
        <taxon>Bacilli</taxon>
        <taxon>Lactobacillales</taxon>
        <taxon>Streptococcaceae</taxon>
        <taxon>Lactococcus</taxon>
    </lineage>
</organism>
<evidence type="ECO:0000313" key="5">
    <source>
        <dbReference type="Proteomes" id="UP001207687"/>
    </source>
</evidence>
<evidence type="ECO:0000313" key="4">
    <source>
        <dbReference type="EMBL" id="MCW2282174.1"/>
    </source>
</evidence>
<evidence type="ECO:0000313" key="2">
    <source>
        <dbReference type="EMBL" id="MCW2281420.1"/>
    </source>
</evidence>
<feature type="compositionally biased region" description="Polar residues" evidence="1">
    <location>
        <begin position="151"/>
        <end position="161"/>
    </location>
</feature>
<gene>
    <name evidence="2" type="ORF">M2256_001878</name>
    <name evidence="3" type="ORF">M2256_001962</name>
    <name evidence="4" type="ORF">M2256_002696</name>
</gene>
<dbReference type="EMBL" id="JAOQNN010000002">
    <property type="protein sequence ID" value="MCW2282174.1"/>
    <property type="molecule type" value="Genomic_DNA"/>
</dbReference>
<name>A0AAW5TX44_9LACT</name>
<evidence type="ECO:0000313" key="3">
    <source>
        <dbReference type="EMBL" id="MCW2281440.1"/>
    </source>
</evidence>